<dbReference type="PANTHER" id="PTHR24355">
    <property type="entry name" value="G PROTEIN-COUPLED RECEPTOR KINASE/RIBOSOMAL PROTEIN S6 KINASE"/>
    <property type="match status" value="1"/>
</dbReference>
<evidence type="ECO:0000256" key="1">
    <source>
        <dbReference type="ARBA" id="ARBA00022527"/>
    </source>
</evidence>
<protein>
    <submittedName>
        <fullName evidence="9">Protein kinase domain-containing protein</fullName>
    </submittedName>
</protein>
<dbReference type="Gene3D" id="1.10.510.10">
    <property type="entry name" value="Transferase(Phosphotransferase) domain 1"/>
    <property type="match status" value="1"/>
</dbReference>
<keyword evidence="1" id="KW-0723">Serine/threonine-protein kinase</keyword>
<dbReference type="InterPro" id="IPR011009">
    <property type="entry name" value="Kinase-like_dom_sf"/>
</dbReference>
<keyword evidence="8" id="KW-1185">Reference proteome</keyword>
<dbReference type="GO" id="GO:0009966">
    <property type="term" value="P:regulation of signal transduction"/>
    <property type="evidence" value="ECO:0007669"/>
    <property type="project" value="TreeGrafter"/>
</dbReference>
<dbReference type="WBParaSite" id="SCUD_0000365201-mRNA-1">
    <property type="protein sequence ID" value="SCUD_0000365201-mRNA-1"/>
    <property type="gene ID" value="SCUD_0000365201"/>
</dbReference>
<evidence type="ECO:0000256" key="4">
    <source>
        <dbReference type="ARBA" id="ARBA00022777"/>
    </source>
</evidence>
<gene>
    <name evidence="7" type="ORF">SCUD_LOCUS3652</name>
</gene>
<name>A0A183JLS1_9TREM</name>
<dbReference type="PROSITE" id="PS50011">
    <property type="entry name" value="PROTEIN_KINASE_DOM"/>
    <property type="match status" value="1"/>
</dbReference>
<dbReference type="GO" id="GO:0005524">
    <property type="term" value="F:ATP binding"/>
    <property type="evidence" value="ECO:0007669"/>
    <property type="project" value="UniProtKB-KW"/>
</dbReference>
<dbReference type="PANTHER" id="PTHR24355:SF28">
    <property type="entry name" value="G PROTEIN-COUPLED RECEPTOR KINASE 2"/>
    <property type="match status" value="1"/>
</dbReference>
<reference evidence="7 8" key="2">
    <citation type="submission" date="2018-11" db="EMBL/GenBank/DDBJ databases">
        <authorList>
            <consortium name="Pathogen Informatics"/>
        </authorList>
    </citation>
    <scope>NUCLEOTIDE SEQUENCE [LARGE SCALE GENOMIC DNA]</scope>
    <source>
        <strain evidence="7">Dakar</strain>
        <strain evidence="8">Dakar, Senegal</strain>
    </source>
</reference>
<evidence type="ECO:0000313" key="9">
    <source>
        <dbReference type="WBParaSite" id="SCUD_0000365201-mRNA-1"/>
    </source>
</evidence>
<dbReference type="STRING" id="6186.A0A183JLS1"/>
<sequence>MLQSICDGFARHVRISDLGLAVYIEPGGTAKGRVGTAGYMAPEVVMNTRYTFSPDWFGLGCIVYEMIMGQAPFRRRKERIRREEVDRRVCEDTEEYNYKFSDNSKRFCQSVSYYIIVRLISFIIVKINLCKCFPSTLS</sequence>
<keyword evidence="5" id="KW-0067">ATP-binding</keyword>
<dbReference type="GO" id="GO:0005737">
    <property type="term" value="C:cytoplasm"/>
    <property type="evidence" value="ECO:0007669"/>
    <property type="project" value="TreeGrafter"/>
</dbReference>
<dbReference type="AlphaFoldDB" id="A0A183JLS1"/>
<dbReference type="InterPro" id="IPR000719">
    <property type="entry name" value="Prot_kinase_dom"/>
</dbReference>
<proteinExistence type="predicted"/>
<organism evidence="9">
    <name type="scientific">Schistosoma curassoni</name>
    <dbReference type="NCBI Taxonomy" id="6186"/>
    <lineage>
        <taxon>Eukaryota</taxon>
        <taxon>Metazoa</taxon>
        <taxon>Spiralia</taxon>
        <taxon>Lophotrochozoa</taxon>
        <taxon>Platyhelminthes</taxon>
        <taxon>Trematoda</taxon>
        <taxon>Digenea</taxon>
        <taxon>Strigeidida</taxon>
        <taxon>Schistosomatoidea</taxon>
        <taxon>Schistosomatidae</taxon>
        <taxon>Schistosoma</taxon>
    </lineage>
</organism>
<evidence type="ECO:0000313" key="8">
    <source>
        <dbReference type="Proteomes" id="UP000279833"/>
    </source>
</evidence>
<evidence type="ECO:0000256" key="3">
    <source>
        <dbReference type="ARBA" id="ARBA00022741"/>
    </source>
</evidence>
<keyword evidence="3" id="KW-0547">Nucleotide-binding</keyword>
<dbReference type="Proteomes" id="UP000279833">
    <property type="component" value="Unassembled WGS sequence"/>
</dbReference>
<reference evidence="9" key="1">
    <citation type="submission" date="2016-06" db="UniProtKB">
        <authorList>
            <consortium name="WormBaseParasite"/>
        </authorList>
    </citation>
    <scope>IDENTIFICATION</scope>
</reference>
<keyword evidence="2" id="KW-0808">Transferase</keyword>
<dbReference type="EMBL" id="UZAK01004263">
    <property type="protein sequence ID" value="VDO83498.1"/>
    <property type="molecule type" value="Genomic_DNA"/>
</dbReference>
<keyword evidence="4" id="KW-0418">Kinase</keyword>
<accession>A0A183JLS1</accession>
<evidence type="ECO:0000313" key="7">
    <source>
        <dbReference type="EMBL" id="VDO83498.1"/>
    </source>
</evidence>
<dbReference type="GO" id="GO:0004674">
    <property type="term" value="F:protein serine/threonine kinase activity"/>
    <property type="evidence" value="ECO:0007669"/>
    <property type="project" value="UniProtKB-KW"/>
</dbReference>
<dbReference type="Pfam" id="PF00069">
    <property type="entry name" value="Pkinase"/>
    <property type="match status" value="1"/>
</dbReference>
<feature type="domain" description="Protein kinase" evidence="6">
    <location>
        <begin position="1"/>
        <end position="138"/>
    </location>
</feature>
<evidence type="ECO:0000256" key="5">
    <source>
        <dbReference type="ARBA" id="ARBA00022840"/>
    </source>
</evidence>
<evidence type="ECO:0000256" key="2">
    <source>
        <dbReference type="ARBA" id="ARBA00022679"/>
    </source>
</evidence>
<dbReference type="SUPFAM" id="SSF56112">
    <property type="entry name" value="Protein kinase-like (PK-like)"/>
    <property type="match status" value="1"/>
</dbReference>
<evidence type="ECO:0000259" key="6">
    <source>
        <dbReference type="PROSITE" id="PS50011"/>
    </source>
</evidence>